<dbReference type="Gramene" id="TVU51690">
    <property type="protein sequence ID" value="TVU51690"/>
    <property type="gene ID" value="EJB05_03131"/>
</dbReference>
<feature type="compositionally biased region" description="Low complexity" evidence="1">
    <location>
        <begin position="45"/>
        <end position="55"/>
    </location>
</feature>
<dbReference type="EMBL" id="RWGY01000002">
    <property type="protein sequence ID" value="TVU51690.1"/>
    <property type="molecule type" value="Genomic_DNA"/>
</dbReference>
<keyword evidence="3" id="KW-1185">Reference proteome</keyword>
<proteinExistence type="predicted"/>
<feature type="region of interest" description="Disordered" evidence="1">
    <location>
        <begin position="1"/>
        <end position="63"/>
    </location>
</feature>
<dbReference type="Proteomes" id="UP000324897">
    <property type="component" value="Chromosome 6"/>
</dbReference>
<organism evidence="2 3">
    <name type="scientific">Eragrostis curvula</name>
    <name type="common">weeping love grass</name>
    <dbReference type="NCBI Taxonomy" id="38414"/>
    <lineage>
        <taxon>Eukaryota</taxon>
        <taxon>Viridiplantae</taxon>
        <taxon>Streptophyta</taxon>
        <taxon>Embryophyta</taxon>
        <taxon>Tracheophyta</taxon>
        <taxon>Spermatophyta</taxon>
        <taxon>Magnoliopsida</taxon>
        <taxon>Liliopsida</taxon>
        <taxon>Poales</taxon>
        <taxon>Poaceae</taxon>
        <taxon>PACMAD clade</taxon>
        <taxon>Chloridoideae</taxon>
        <taxon>Eragrostideae</taxon>
        <taxon>Eragrostidinae</taxon>
        <taxon>Eragrostis</taxon>
    </lineage>
</organism>
<reference evidence="2 3" key="1">
    <citation type="journal article" date="2019" name="Sci. Rep.">
        <title>A high-quality genome of Eragrostis curvula grass provides insights into Poaceae evolution and supports new strategies to enhance forage quality.</title>
        <authorList>
            <person name="Carballo J."/>
            <person name="Santos B.A.C.M."/>
            <person name="Zappacosta D."/>
            <person name="Garbus I."/>
            <person name="Selva J.P."/>
            <person name="Gallo C.A."/>
            <person name="Diaz A."/>
            <person name="Albertini E."/>
            <person name="Caccamo M."/>
            <person name="Echenique V."/>
        </authorList>
    </citation>
    <scope>NUCLEOTIDE SEQUENCE [LARGE SCALE GENOMIC DNA]</scope>
    <source>
        <strain evidence="3">cv. Victoria</strain>
        <tissue evidence="2">Leaf</tissue>
    </source>
</reference>
<gene>
    <name evidence="2" type="ORF">EJB05_03131</name>
</gene>
<comment type="caution">
    <text evidence="2">The sequence shown here is derived from an EMBL/GenBank/DDBJ whole genome shotgun (WGS) entry which is preliminary data.</text>
</comment>
<evidence type="ECO:0000313" key="2">
    <source>
        <dbReference type="EMBL" id="TVU51690.1"/>
    </source>
</evidence>
<feature type="compositionally biased region" description="Pro residues" evidence="1">
    <location>
        <begin position="18"/>
        <end position="28"/>
    </location>
</feature>
<name>A0A5J9WXI7_9POAL</name>
<feature type="non-terminal residue" evidence="2">
    <location>
        <position position="1"/>
    </location>
</feature>
<evidence type="ECO:0000313" key="3">
    <source>
        <dbReference type="Proteomes" id="UP000324897"/>
    </source>
</evidence>
<evidence type="ECO:0000256" key="1">
    <source>
        <dbReference type="SAM" id="MobiDB-lite"/>
    </source>
</evidence>
<feature type="non-terminal residue" evidence="2">
    <location>
        <position position="125"/>
    </location>
</feature>
<accession>A0A5J9WXI7</accession>
<dbReference type="AlphaFoldDB" id="A0A5J9WXI7"/>
<sequence length="125" mass="13781">GPSSELVLHVAAGDRNTPLPPPPLPSPTPSHHSRRLELAARRRQAAPGRAAPPQALQDFPQAHQGHRFPYHVAKLAIEPVFPNSGHGLTLTATTNFSLSAYEVIQEQLEDQDAEQFRRRYQLTLA</sequence>
<protein>
    <submittedName>
        <fullName evidence="2">Uncharacterized protein</fullName>
    </submittedName>
</protein>